<feature type="domain" description="DUF4817" evidence="1">
    <location>
        <begin position="3"/>
        <end position="54"/>
    </location>
</feature>
<dbReference type="EMBL" id="KZ309023">
    <property type="protein sequence ID" value="KAG8236408.1"/>
    <property type="molecule type" value="Genomic_DNA"/>
</dbReference>
<dbReference type="OrthoDB" id="6611281at2759"/>
<comment type="caution">
    <text evidence="2">The sequence shown here is derived from an EMBL/GenBank/DDBJ whole genome shotgun (WGS) entry which is preliminary data.</text>
</comment>
<keyword evidence="3" id="KW-1185">Reference proteome</keyword>
<dbReference type="InterPro" id="IPR032135">
    <property type="entry name" value="DUF4817"/>
</dbReference>
<proteinExistence type="predicted"/>
<organism evidence="2 3">
    <name type="scientific">Ladona fulva</name>
    <name type="common">Scarce chaser dragonfly</name>
    <name type="synonym">Libellula fulva</name>
    <dbReference type="NCBI Taxonomy" id="123851"/>
    <lineage>
        <taxon>Eukaryota</taxon>
        <taxon>Metazoa</taxon>
        <taxon>Ecdysozoa</taxon>
        <taxon>Arthropoda</taxon>
        <taxon>Hexapoda</taxon>
        <taxon>Insecta</taxon>
        <taxon>Pterygota</taxon>
        <taxon>Palaeoptera</taxon>
        <taxon>Odonata</taxon>
        <taxon>Epiprocta</taxon>
        <taxon>Anisoptera</taxon>
        <taxon>Libelluloidea</taxon>
        <taxon>Libellulidae</taxon>
        <taxon>Ladona</taxon>
    </lineage>
</organism>
<dbReference type="Pfam" id="PF16087">
    <property type="entry name" value="DUF4817"/>
    <property type="match status" value="1"/>
</dbReference>
<reference evidence="2" key="2">
    <citation type="submission" date="2017-10" db="EMBL/GenBank/DDBJ databases">
        <title>Ladona fulva Genome sequencing and assembly.</title>
        <authorList>
            <person name="Murali S."/>
            <person name="Richards S."/>
            <person name="Bandaranaike D."/>
            <person name="Bellair M."/>
            <person name="Blankenburg K."/>
            <person name="Chao H."/>
            <person name="Dinh H."/>
            <person name="Doddapaneni H."/>
            <person name="Dugan-Rocha S."/>
            <person name="Elkadiri S."/>
            <person name="Gnanaolivu R."/>
            <person name="Hernandez B."/>
            <person name="Skinner E."/>
            <person name="Javaid M."/>
            <person name="Lee S."/>
            <person name="Li M."/>
            <person name="Ming W."/>
            <person name="Munidasa M."/>
            <person name="Muniz J."/>
            <person name="Nguyen L."/>
            <person name="Hughes D."/>
            <person name="Osuji N."/>
            <person name="Pu L.-L."/>
            <person name="Puazo M."/>
            <person name="Qu C."/>
            <person name="Quiroz J."/>
            <person name="Raj R."/>
            <person name="Weissenberger G."/>
            <person name="Xin Y."/>
            <person name="Zou X."/>
            <person name="Han Y."/>
            <person name="Worley K."/>
            <person name="Muzny D."/>
            <person name="Gibbs R."/>
        </authorList>
    </citation>
    <scope>NUCLEOTIDE SEQUENCE</scope>
    <source>
        <strain evidence="2">Sampled in the wild</strain>
    </source>
</reference>
<evidence type="ECO:0000313" key="3">
    <source>
        <dbReference type="Proteomes" id="UP000792457"/>
    </source>
</evidence>
<reference evidence="2" key="1">
    <citation type="submission" date="2013-04" db="EMBL/GenBank/DDBJ databases">
        <authorList>
            <person name="Qu J."/>
            <person name="Murali S.C."/>
            <person name="Bandaranaike D."/>
            <person name="Bellair M."/>
            <person name="Blankenburg K."/>
            <person name="Chao H."/>
            <person name="Dinh H."/>
            <person name="Doddapaneni H."/>
            <person name="Downs B."/>
            <person name="Dugan-Rocha S."/>
            <person name="Elkadiri S."/>
            <person name="Gnanaolivu R.D."/>
            <person name="Hernandez B."/>
            <person name="Javaid M."/>
            <person name="Jayaseelan J.C."/>
            <person name="Lee S."/>
            <person name="Li M."/>
            <person name="Ming W."/>
            <person name="Munidasa M."/>
            <person name="Muniz J."/>
            <person name="Nguyen L."/>
            <person name="Ongeri F."/>
            <person name="Osuji N."/>
            <person name="Pu L.-L."/>
            <person name="Puazo M."/>
            <person name="Qu C."/>
            <person name="Quiroz J."/>
            <person name="Raj R."/>
            <person name="Weissenberger G."/>
            <person name="Xin Y."/>
            <person name="Zou X."/>
            <person name="Han Y."/>
            <person name="Richards S."/>
            <person name="Worley K."/>
            <person name="Muzny D."/>
            <person name="Gibbs R."/>
        </authorList>
    </citation>
    <scope>NUCLEOTIDE SEQUENCE</scope>
    <source>
        <strain evidence="2">Sampled in the wild</strain>
    </source>
</reference>
<evidence type="ECO:0000313" key="2">
    <source>
        <dbReference type="EMBL" id="KAG8236408.1"/>
    </source>
</evidence>
<dbReference type="Proteomes" id="UP000792457">
    <property type="component" value="Unassembled WGS sequence"/>
</dbReference>
<accession>A0A8K0KLC1</accession>
<evidence type="ECO:0000259" key="1">
    <source>
        <dbReference type="Pfam" id="PF16087"/>
    </source>
</evidence>
<protein>
    <recommendedName>
        <fullName evidence="1">DUF4817 domain-containing protein</fullName>
    </recommendedName>
</protein>
<name>A0A8K0KLC1_LADFU</name>
<sequence>MATGAEKVFYVLAFHETKSVVTVQRQFRGKYGKTPPSKPAIRAWYEHFVTEGCVCKHKSVGRPPVSTATVEAVRQTFARSPRKSVRPVENSK</sequence>
<dbReference type="AlphaFoldDB" id="A0A8K0KLC1"/>
<gene>
    <name evidence="2" type="ORF">J437_LFUL012829</name>
</gene>